<evidence type="ECO:0000256" key="4">
    <source>
        <dbReference type="PROSITE-ProRule" id="PRU00325"/>
    </source>
</evidence>
<feature type="compositionally biased region" description="Polar residues" evidence="5">
    <location>
        <begin position="270"/>
        <end position="291"/>
    </location>
</feature>
<feature type="region of interest" description="Disordered" evidence="5">
    <location>
        <begin position="110"/>
        <end position="129"/>
    </location>
</feature>
<protein>
    <recommendedName>
        <fullName evidence="6">SWIM-type domain-containing protein</fullName>
    </recommendedName>
</protein>
<dbReference type="GO" id="GO:0008270">
    <property type="term" value="F:zinc ion binding"/>
    <property type="evidence" value="ECO:0007669"/>
    <property type="project" value="UniProtKB-KW"/>
</dbReference>
<dbReference type="PROSITE" id="PS50966">
    <property type="entry name" value="ZF_SWIM"/>
    <property type="match status" value="1"/>
</dbReference>
<evidence type="ECO:0000256" key="3">
    <source>
        <dbReference type="ARBA" id="ARBA00022833"/>
    </source>
</evidence>
<dbReference type="SMART" id="SM00575">
    <property type="entry name" value="ZnF_PMZ"/>
    <property type="match status" value="1"/>
</dbReference>
<keyword evidence="3" id="KW-0862">Zinc</keyword>
<evidence type="ECO:0000256" key="1">
    <source>
        <dbReference type="ARBA" id="ARBA00022723"/>
    </source>
</evidence>
<name>A0A835LX83_9MAGN</name>
<feature type="compositionally biased region" description="Polar residues" evidence="5">
    <location>
        <begin position="245"/>
        <end position="258"/>
    </location>
</feature>
<comment type="caution">
    <text evidence="7">The sequence shown here is derived from an EMBL/GenBank/DDBJ whole genome shotgun (WGS) entry which is preliminary data.</text>
</comment>
<keyword evidence="2 4" id="KW-0863">Zinc-finger</keyword>
<dbReference type="InterPro" id="IPR007527">
    <property type="entry name" value="Znf_SWIM"/>
</dbReference>
<feature type="compositionally biased region" description="Basic and acidic residues" evidence="5">
    <location>
        <begin position="200"/>
        <end position="234"/>
    </location>
</feature>
<evidence type="ECO:0000313" key="7">
    <source>
        <dbReference type="EMBL" id="KAF9610900.1"/>
    </source>
</evidence>
<evidence type="ECO:0000256" key="2">
    <source>
        <dbReference type="ARBA" id="ARBA00022771"/>
    </source>
</evidence>
<sequence length="338" mass="37761">MHSRYWVPQYCGEHVFEVSHGDEKYVVDLATRSCACRMSELVGIPCRHAVTAIYSLKENPDIYVHRCYIVKVYQKAYNHFMKPLNNEKLWPVTIREIILPPLSRRMLGRPKKARRKEYHEVLGSSGSTKLSKRRTLIRCSKCKEPGHNRTTCQKDVSAEGESSRPTKKARKDKEPTTTPTEDPSLRPKTKSKGRTKTKGKGKEANTTKEKDKEATTAKGKDKEATIAKGKEIPRQEGPPIKISKGLSSGTRSRAQFLTTPMGRVSKKTTDTASTQVSAHLGTQGSTTTNAVPTKSPTKKKPTTLGLKRTRKRTMGTRATAPGVKTRSAASPMKQQWKI</sequence>
<feature type="compositionally biased region" description="Basic residues" evidence="5">
    <location>
        <begin position="296"/>
        <end position="314"/>
    </location>
</feature>
<accession>A0A835LX83</accession>
<dbReference type="PANTHER" id="PTHR31973:SF187">
    <property type="entry name" value="MUTATOR TRANSPOSASE MUDRA PROTEIN"/>
    <property type="match status" value="1"/>
</dbReference>
<feature type="compositionally biased region" description="Basic residues" evidence="5">
    <location>
        <begin position="187"/>
        <end position="199"/>
    </location>
</feature>
<dbReference type="EMBL" id="JADFTS010000004">
    <property type="protein sequence ID" value="KAF9610900.1"/>
    <property type="molecule type" value="Genomic_DNA"/>
</dbReference>
<keyword evidence="8" id="KW-1185">Reference proteome</keyword>
<dbReference type="Pfam" id="PF04434">
    <property type="entry name" value="SWIM"/>
    <property type="match status" value="1"/>
</dbReference>
<organism evidence="7 8">
    <name type="scientific">Coptis chinensis</name>
    <dbReference type="NCBI Taxonomy" id="261450"/>
    <lineage>
        <taxon>Eukaryota</taxon>
        <taxon>Viridiplantae</taxon>
        <taxon>Streptophyta</taxon>
        <taxon>Embryophyta</taxon>
        <taxon>Tracheophyta</taxon>
        <taxon>Spermatophyta</taxon>
        <taxon>Magnoliopsida</taxon>
        <taxon>Ranunculales</taxon>
        <taxon>Ranunculaceae</taxon>
        <taxon>Coptidoideae</taxon>
        <taxon>Coptis</taxon>
    </lineage>
</organism>
<dbReference type="AlphaFoldDB" id="A0A835LX83"/>
<evidence type="ECO:0000313" key="8">
    <source>
        <dbReference type="Proteomes" id="UP000631114"/>
    </source>
</evidence>
<proteinExistence type="predicted"/>
<feature type="domain" description="SWIM-type" evidence="6">
    <location>
        <begin position="25"/>
        <end position="57"/>
    </location>
</feature>
<dbReference type="OrthoDB" id="1304490at2759"/>
<evidence type="ECO:0000259" key="6">
    <source>
        <dbReference type="PROSITE" id="PS50966"/>
    </source>
</evidence>
<dbReference type="Proteomes" id="UP000631114">
    <property type="component" value="Unassembled WGS sequence"/>
</dbReference>
<gene>
    <name evidence="7" type="ORF">IFM89_025434</name>
</gene>
<dbReference type="PANTHER" id="PTHR31973">
    <property type="entry name" value="POLYPROTEIN, PUTATIVE-RELATED"/>
    <property type="match status" value="1"/>
</dbReference>
<dbReference type="InterPro" id="IPR006564">
    <property type="entry name" value="Znf_PMZ"/>
</dbReference>
<keyword evidence="1" id="KW-0479">Metal-binding</keyword>
<reference evidence="7 8" key="1">
    <citation type="submission" date="2020-10" db="EMBL/GenBank/DDBJ databases">
        <title>The Coptis chinensis genome and diversification of protoberbering-type alkaloids.</title>
        <authorList>
            <person name="Wang B."/>
            <person name="Shu S."/>
            <person name="Song C."/>
            <person name="Liu Y."/>
        </authorList>
    </citation>
    <scope>NUCLEOTIDE SEQUENCE [LARGE SCALE GENOMIC DNA]</scope>
    <source>
        <strain evidence="7">HL-2020</strain>
        <tissue evidence="7">Leaf</tissue>
    </source>
</reference>
<evidence type="ECO:0000256" key="5">
    <source>
        <dbReference type="SAM" id="MobiDB-lite"/>
    </source>
</evidence>
<feature type="region of interest" description="Disordered" evidence="5">
    <location>
        <begin position="143"/>
        <end position="338"/>
    </location>
</feature>